<dbReference type="EMBL" id="AK354758">
    <property type="protein sequence ID" value="BAJ85977.1"/>
    <property type="molecule type" value="mRNA"/>
</dbReference>
<sequence>MRPVPPPAAGILVVGRPGRQVRAEVRRAAVHRDARHGAPLKSPVDRPFIGRVTPTYYYNRPCFLTDSFRIILFVRCDSREEASCYTV</sequence>
<protein>
    <submittedName>
        <fullName evidence="1">Predicted protein</fullName>
    </submittedName>
</protein>
<organism evidence="1">
    <name type="scientific">Hordeum vulgare subsp. vulgare</name>
    <name type="common">Domesticated barley</name>
    <dbReference type="NCBI Taxonomy" id="112509"/>
    <lineage>
        <taxon>Eukaryota</taxon>
        <taxon>Viridiplantae</taxon>
        <taxon>Streptophyta</taxon>
        <taxon>Embryophyta</taxon>
        <taxon>Tracheophyta</taxon>
        <taxon>Spermatophyta</taxon>
        <taxon>Magnoliopsida</taxon>
        <taxon>Liliopsida</taxon>
        <taxon>Poales</taxon>
        <taxon>Poaceae</taxon>
        <taxon>BOP clade</taxon>
        <taxon>Pooideae</taxon>
        <taxon>Triticodae</taxon>
        <taxon>Triticeae</taxon>
        <taxon>Hordeinae</taxon>
        <taxon>Hordeum</taxon>
    </lineage>
</organism>
<evidence type="ECO:0000313" key="1">
    <source>
        <dbReference type="EMBL" id="BAJ85977.1"/>
    </source>
</evidence>
<name>F2CT06_HORVV</name>
<reference evidence="1" key="1">
    <citation type="journal article" date="2011" name="Plant Physiol.">
        <title>Comprehensive sequence analysis of 24,783 barley full-length cDNAs derived from 12 clone libraries.</title>
        <authorList>
            <person name="Matsumoto T."/>
            <person name="Tanaka T."/>
            <person name="Sakai H."/>
            <person name="Amano N."/>
            <person name="Kanamori H."/>
            <person name="Kurita K."/>
            <person name="Kikuta A."/>
            <person name="Kamiya K."/>
            <person name="Yamamoto M."/>
            <person name="Ikawa H."/>
            <person name="Fujii N."/>
            <person name="Hori K."/>
            <person name="Itoh T."/>
            <person name="Sato K."/>
        </authorList>
    </citation>
    <scope>NUCLEOTIDE SEQUENCE</scope>
    <source>
        <tissue evidence="1">Shoot</tissue>
    </source>
</reference>
<proteinExistence type="evidence at transcript level"/>
<accession>F2CT06</accession>
<dbReference type="AlphaFoldDB" id="F2CT06"/>